<keyword evidence="1" id="KW-0812">Transmembrane</keyword>
<feature type="transmembrane region" description="Helical" evidence="1">
    <location>
        <begin position="14"/>
        <end position="33"/>
    </location>
</feature>
<organism evidence="2 3">
    <name type="scientific">Companilactobacillus pabuli</name>
    <dbReference type="NCBI Taxonomy" id="2714036"/>
    <lineage>
        <taxon>Bacteria</taxon>
        <taxon>Bacillati</taxon>
        <taxon>Bacillota</taxon>
        <taxon>Bacilli</taxon>
        <taxon>Lactobacillales</taxon>
        <taxon>Lactobacillaceae</taxon>
        <taxon>Companilactobacillus</taxon>
    </lineage>
</organism>
<evidence type="ECO:0008006" key="4">
    <source>
        <dbReference type="Google" id="ProtNLM"/>
    </source>
</evidence>
<keyword evidence="3" id="KW-1185">Reference proteome</keyword>
<name>A0A7L7L1C0_9LACO</name>
<accession>A0A7L7L1C0</accession>
<dbReference type="Proteomes" id="UP000514410">
    <property type="component" value="Chromosome"/>
</dbReference>
<proteinExistence type="predicted"/>
<gene>
    <name evidence="2" type="ORF">G6534_11595</name>
</gene>
<dbReference type="AlphaFoldDB" id="A0A7L7L1C0"/>
<feature type="transmembrane region" description="Helical" evidence="1">
    <location>
        <begin position="88"/>
        <end position="111"/>
    </location>
</feature>
<reference evidence="2 3" key="1">
    <citation type="submission" date="2020-02" db="EMBL/GenBank/DDBJ databases">
        <title>Complete Genome Sequence of Lactobacillus sp. NFFJ11 Isolated from animal feed.</title>
        <authorList>
            <person name="Jung J.Y."/>
        </authorList>
    </citation>
    <scope>NUCLEOTIDE SEQUENCE [LARGE SCALE GENOMIC DNA]</scope>
    <source>
        <strain evidence="2 3">NFFJ11</strain>
    </source>
</reference>
<dbReference type="EMBL" id="CP049366">
    <property type="protein sequence ID" value="QMT85228.1"/>
    <property type="molecule type" value="Genomic_DNA"/>
</dbReference>
<evidence type="ECO:0000313" key="2">
    <source>
        <dbReference type="EMBL" id="QMT85228.1"/>
    </source>
</evidence>
<dbReference type="KEGG" id="cpab:G6534_11595"/>
<keyword evidence="1" id="KW-0472">Membrane</keyword>
<evidence type="ECO:0000313" key="3">
    <source>
        <dbReference type="Proteomes" id="UP000514410"/>
    </source>
</evidence>
<keyword evidence="1" id="KW-1133">Transmembrane helix</keyword>
<feature type="transmembrane region" description="Helical" evidence="1">
    <location>
        <begin position="45"/>
        <end position="67"/>
    </location>
</feature>
<sequence length="159" mass="18428">MDFYMKLPRNKREFTLFIAIVSVLSVNIIAPLITCFEVGFSFHTWGQTLQVLPFIWLVVVAFVLITNAPASKVTNQILDKEDSFNAHMIINCLVNVLMMSVFLTVIGSWIGTRHISWLPITQFFYKWPRNFAISFFVEAVLAQPFARFILLKKHQLEKK</sequence>
<evidence type="ECO:0000256" key="1">
    <source>
        <dbReference type="SAM" id="Phobius"/>
    </source>
</evidence>
<protein>
    <recommendedName>
        <fullName evidence="4">DUF2798 domain-containing protein</fullName>
    </recommendedName>
</protein>
<feature type="transmembrane region" description="Helical" evidence="1">
    <location>
        <begin position="131"/>
        <end position="150"/>
    </location>
</feature>